<keyword evidence="6" id="KW-0206">Cytoskeleton</keyword>
<evidence type="ECO:0000256" key="5">
    <source>
        <dbReference type="ARBA" id="ARBA00022794"/>
    </source>
</evidence>
<evidence type="ECO:0000259" key="10">
    <source>
        <dbReference type="Pfam" id="PF15311"/>
    </source>
</evidence>
<keyword evidence="7" id="KW-0966">Cell projection</keyword>
<feature type="coiled-coil region" evidence="8">
    <location>
        <begin position="215"/>
        <end position="242"/>
    </location>
</feature>
<dbReference type="OrthoDB" id="6343432at2759"/>
<dbReference type="GO" id="GO:0097730">
    <property type="term" value="C:non-motile cilium"/>
    <property type="evidence" value="ECO:0007669"/>
    <property type="project" value="TreeGrafter"/>
</dbReference>
<dbReference type="GeneTree" id="ENSGT00940000174459"/>
<dbReference type="Pfam" id="PF15311">
    <property type="entry name" value="HYLS1_C"/>
    <property type="match status" value="1"/>
</dbReference>
<accession>A0A8C9R4Z8</accession>
<dbReference type="PANTHER" id="PTHR34174">
    <property type="entry name" value="HYDROLETHALUS SYNDROME PROTEIN 1"/>
    <property type="match status" value="1"/>
</dbReference>
<proteinExistence type="inferred from homology"/>
<reference evidence="11 12" key="1">
    <citation type="submission" date="2019-04" db="EMBL/GenBank/DDBJ databases">
        <authorList>
            <consortium name="Wellcome Sanger Institute Data Sharing"/>
        </authorList>
    </citation>
    <scope>NUCLEOTIDE SEQUENCE [LARGE SCALE GENOMIC DNA]</scope>
</reference>
<name>A0A8C9R4Z8_SCLFO</name>
<organism evidence="11 12">
    <name type="scientific">Scleropages formosus</name>
    <name type="common">Asian bonytongue</name>
    <name type="synonym">Osteoglossum formosum</name>
    <dbReference type="NCBI Taxonomy" id="113540"/>
    <lineage>
        <taxon>Eukaryota</taxon>
        <taxon>Metazoa</taxon>
        <taxon>Chordata</taxon>
        <taxon>Craniata</taxon>
        <taxon>Vertebrata</taxon>
        <taxon>Euteleostomi</taxon>
        <taxon>Actinopterygii</taxon>
        <taxon>Neopterygii</taxon>
        <taxon>Teleostei</taxon>
        <taxon>Osteoglossocephala</taxon>
        <taxon>Osteoglossomorpha</taxon>
        <taxon>Osteoglossiformes</taxon>
        <taxon>Osteoglossidae</taxon>
        <taxon>Scleropages</taxon>
    </lineage>
</organism>
<comment type="similarity">
    <text evidence="3">Belongs to the HYLS1 family.</text>
</comment>
<keyword evidence="8" id="KW-0175">Coiled coil</keyword>
<dbReference type="InterPro" id="IPR027918">
    <property type="entry name" value="HYLS1_C_dom"/>
</dbReference>
<gene>
    <name evidence="11" type="primary">hyls1</name>
</gene>
<evidence type="ECO:0000256" key="7">
    <source>
        <dbReference type="ARBA" id="ARBA00023273"/>
    </source>
</evidence>
<evidence type="ECO:0000256" key="4">
    <source>
        <dbReference type="ARBA" id="ARBA00022490"/>
    </source>
</evidence>
<sequence>MAQLEQLDFSEAEIEAQLKALGYTGVPARCLRNFKRDLDQLILHERSSTDHTWGHEDSSSPSQLHSRTSPRHAEQYDAAFIRRQVSSAGQLSGQVHAGVLYSQMPHCPSAEDDDGNDPEQPEESDHYTRYSAAPSTGMLRSGGIGTESRHSLSSPSPERERAASRSLVFKRKFVRFVHKPSPPRSSVERKQTVLRCIHFSLHRKQSARSPVCNESTRTEEHVSQLEEQLERLQVSVDLDSELHSESDGVPSWDAALSSGCPHRDTYRSHHRNDIPTQPKSCKYHPYLVPRYDIVSSPAVTHIVDFVPVIHPQFHHPHSKNWKKTDPVTRYFQYRQHWDMFKVPGENKWMELRREIREQMTYSSQPLPNVKRTSRTVPKTSVVPTEKKRLALRWKISQGLNPGLLGLHVGRNDRVTFTQHWDT</sequence>
<dbReference type="GO" id="GO:0005814">
    <property type="term" value="C:centriole"/>
    <property type="evidence" value="ECO:0007669"/>
    <property type="project" value="UniProtKB-SubCell"/>
</dbReference>
<feature type="region of interest" description="Disordered" evidence="9">
    <location>
        <begin position="49"/>
        <end position="72"/>
    </location>
</feature>
<dbReference type="InterPro" id="IPR052319">
    <property type="entry name" value="Centriolar_ciliogenesis_assoc"/>
</dbReference>
<evidence type="ECO:0000313" key="12">
    <source>
        <dbReference type="Proteomes" id="UP000694397"/>
    </source>
</evidence>
<dbReference type="Proteomes" id="UP000694397">
    <property type="component" value="Chromosome 21"/>
</dbReference>
<dbReference type="AlphaFoldDB" id="A0A8C9R4Z8"/>
<feature type="domain" description="Centriolar and ciliogenesis-associated protein HYLS1 C-terminal" evidence="10">
    <location>
        <begin position="309"/>
        <end position="399"/>
    </location>
</feature>
<keyword evidence="5" id="KW-0970">Cilium biogenesis/degradation</keyword>
<comment type="subcellular location">
    <subcellularLocation>
        <location evidence="2">Cell projection</location>
        <location evidence="2">Cilium</location>
    </subcellularLocation>
    <subcellularLocation>
        <location evidence="1">Cytoplasm</location>
        <location evidence="1">Cytoskeleton</location>
        <location evidence="1">Microtubule organizing center</location>
        <location evidence="1">Centrosome</location>
        <location evidence="1">Centriole</location>
    </subcellularLocation>
</comment>
<reference evidence="11" key="2">
    <citation type="submission" date="2025-08" db="UniProtKB">
        <authorList>
            <consortium name="Ensembl"/>
        </authorList>
    </citation>
    <scope>IDENTIFICATION</scope>
</reference>
<keyword evidence="12" id="KW-1185">Reference proteome</keyword>
<evidence type="ECO:0000256" key="6">
    <source>
        <dbReference type="ARBA" id="ARBA00023212"/>
    </source>
</evidence>
<evidence type="ECO:0000256" key="1">
    <source>
        <dbReference type="ARBA" id="ARBA00004114"/>
    </source>
</evidence>
<feature type="region of interest" description="Disordered" evidence="9">
    <location>
        <begin position="104"/>
        <end position="164"/>
    </location>
</feature>
<keyword evidence="4" id="KW-0963">Cytoplasm</keyword>
<dbReference type="PANTHER" id="PTHR34174:SF1">
    <property type="entry name" value="CENTRIOLAR AND CILIOGENESIS-ASSOCIATED PROTEIN HYLS1"/>
    <property type="match status" value="1"/>
</dbReference>
<evidence type="ECO:0000256" key="3">
    <source>
        <dbReference type="ARBA" id="ARBA00010091"/>
    </source>
</evidence>
<feature type="compositionally biased region" description="Basic and acidic residues" evidence="9">
    <location>
        <begin position="49"/>
        <end position="58"/>
    </location>
</feature>
<feature type="compositionally biased region" description="Acidic residues" evidence="9">
    <location>
        <begin position="110"/>
        <end position="122"/>
    </location>
</feature>
<protein>
    <recommendedName>
        <fullName evidence="10">Centriolar and ciliogenesis-associated protein HYLS1 C-terminal domain-containing protein</fullName>
    </recommendedName>
</protein>
<evidence type="ECO:0000256" key="2">
    <source>
        <dbReference type="ARBA" id="ARBA00004138"/>
    </source>
</evidence>
<reference evidence="11" key="3">
    <citation type="submission" date="2025-09" db="UniProtKB">
        <authorList>
            <consortium name="Ensembl"/>
        </authorList>
    </citation>
    <scope>IDENTIFICATION</scope>
</reference>
<evidence type="ECO:0000313" key="11">
    <source>
        <dbReference type="Ensembl" id="ENSSFOP00015005021.2"/>
    </source>
</evidence>
<dbReference type="Ensembl" id="ENSSFOT00015005101.2">
    <property type="protein sequence ID" value="ENSSFOP00015005021.2"/>
    <property type="gene ID" value="ENSSFOG00015003280.2"/>
</dbReference>
<evidence type="ECO:0000256" key="9">
    <source>
        <dbReference type="SAM" id="MobiDB-lite"/>
    </source>
</evidence>
<dbReference type="GO" id="GO:0060271">
    <property type="term" value="P:cilium assembly"/>
    <property type="evidence" value="ECO:0007669"/>
    <property type="project" value="TreeGrafter"/>
</dbReference>
<evidence type="ECO:0000256" key="8">
    <source>
        <dbReference type="SAM" id="Coils"/>
    </source>
</evidence>